<reference evidence="2" key="1">
    <citation type="submission" date="2017-04" db="EMBL/GenBank/DDBJ databases">
        <title>Function of individual gut microbiota members based on whole genome sequencing of pure cultures obtained from chicken caecum.</title>
        <authorList>
            <person name="Medvecky M."/>
            <person name="Cejkova D."/>
            <person name="Polansky O."/>
            <person name="Karasova D."/>
            <person name="Kubasova T."/>
            <person name="Cizek A."/>
            <person name="Rychlik I."/>
        </authorList>
    </citation>
    <scope>NUCLEOTIDE SEQUENCE [LARGE SCALE GENOMIC DNA]</scope>
    <source>
        <strain evidence="2">An175</strain>
    </source>
</reference>
<proteinExistence type="predicted"/>
<organism evidence="1 2">
    <name type="scientific">Anaerotruncus colihominis</name>
    <dbReference type="NCBI Taxonomy" id="169435"/>
    <lineage>
        <taxon>Bacteria</taxon>
        <taxon>Bacillati</taxon>
        <taxon>Bacillota</taxon>
        <taxon>Clostridia</taxon>
        <taxon>Eubacteriales</taxon>
        <taxon>Oscillospiraceae</taxon>
        <taxon>Anaerotruncus</taxon>
    </lineage>
</organism>
<dbReference type="RefSeq" id="WP_087299923.1">
    <property type="nucleotide sequence ID" value="NZ_NFKP01000003.1"/>
</dbReference>
<dbReference type="EMBL" id="NFKP01000003">
    <property type="protein sequence ID" value="OUP70705.1"/>
    <property type="molecule type" value="Genomic_DNA"/>
</dbReference>
<evidence type="ECO:0000313" key="1">
    <source>
        <dbReference type="EMBL" id="OUP70705.1"/>
    </source>
</evidence>
<dbReference type="AlphaFoldDB" id="A0A1Y4N645"/>
<accession>A0A1Y4N645</accession>
<name>A0A1Y4N645_9FIRM</name>
<sequence length="148" mass="16997">MLTNKLLYVTPEGLRIDWELRHRLTIVVGDSATGKSFVYNSLKRKRALDISKHEDSIFVKMRFISQYDSPNLDELYTLNGNLIMIDNADILFQDRLDMGELVSGDSRNQYIIFARSGIGVSASPNCFAELIRQGKNLTLEYLYNVRGW</sequence>
<gene>
    <name evidence="1" type="ORF">B5F11_04470</name>
</gene>
<dbReference type="Proteomes" id="UP000196386">
    <property type="component" value="Unassembled WGS sequence"/>
</dbReference>
<evidence type="ECO:0000313" key="2">
    <source>
        <dbReference type="Proteomes" id="UP000196386"/>
    </source>
</evidence>
<comment type="caution">
    <text evidence="1">The sequence shown here is derived from an EMBL/GenBank/DDBJ whole genome shotgun (WGS) entry which is preliminary data.</text>
</comment>
<protein>
    <submittedName>
        <fullName evidence="1">Uncharacterized protein</fullName>
    </submittedName>
</protein>